<dbReference type="EMBL" id="BEHT01000004">
    <property type="protein sequence ID" value="GBC97901.1"/>
    <property type="molecule type" value="Genomic_DNA"/>
</dbReference>
<comment type="caution">
    <text evidence="2">The sequence shown here is derived from an EMBL/GenBank/DDBJ whole genome shotgun (WGS) entry which is preliminary data.</text>
</comment>
<name>A0A2H5X9N1_9BACT</name>
<dbReference type="Proteomes" id="UP000236173">
    <property type="component" value="Unassembled WGS sequence"/>
</dbReference>
<evidence type="ECO:0000313" key="3">
    <source>
        <dbReference type="Proteomes" id="UP000236173"/>
    </source>
</evidence>
<reference evidence="3" key="1">
    <citation type="submission" date="2017-09" db="EMBL/GenBank/DDBJ databases">
        <title>Metaegenomics of thermophilic ammonia-oxidizing enrichment culture.</title>
        <authorList>
            <person name="Kato S."/>
            <person name="Suzuki K."/>
        </authorList>
    </citation>
    <scope>NUCLEOTIDE SEQUENCE [LARGE SCALE GENOMIC DNA]</scope>
</reference>
<evidence type="ECO:0000256" key="1">
    <source>
        <dbReference type="SAM" id="MobiDB-lite"/>
    </source>
</evidence>
<feature type="region of interest" description="Disordered" evidence="1">
    <location>
        <begin position="56"/>
        <end position="80"/>
    </location>
</feature>
<accession>A0A2H5X9N1</accession>
<feature type="compositionally biased region" description="Basic and acidic residues" evidence="1">
    <location>
        <begin position="57"/>
        <end position="70"/>
    </location>
</feature>
<evidence type="ECO:0000313" key="2">
    <source>
        <dbReference type="EMBL" id="GBC97901.1"/>
    </source>
</evidence>
<organism evidence="2 3">
    <name type="scientific">Candidatus Fervidibacter japonicus</name>
    <dbReference type="NCBI Taxonomy" id="2035412"/>
    <lineage>
        <taxon>Bacteria</taxon>
        <taxon>Candidatus Fervidibacterota</taxon>
        <taxon>Candidatus Fervidibacter</taxon>
    </lineage>
</organism>
<gene>
    <name evidence="2" type="ORF">HRbin17_00396</name>
</gene>
<sequence>MVIVQHGVESKVVAVALRVTDEVNGVVQGGVRRELSAQALQSCIAQLRQFQPVTDTGIRRHDARTARIGDDSGTPPFGEGLVRESDGVLKQVFHRVHTQDARLREDGIVNFVAARQ</sequence>
<dbReference type="AlphaFoldDB" id="A0A2H5X9N1"/>
<proteinExistence type="predicted"/>
<protein>
    <submittedName>
        <fullName evidence="2">Uncharacterized protein</fullName>
    </submittedName>
</protein>